<feature type="domain" description="ABC transporter" evidence="5">
    <location>
        <begin position="3"/>
        <end position="221"/>
    </location>
</feature>
<dbReference type="AlphaFoldDB" id="A0A6N3CX80"/>
<keyword evidence="2" id="KW-0547">Nucleotide-binding</keyword>
<protein>
    <submittedName>
        <fullName evidence="6">Putative ABC transporter ATP-binding protein YheS</fullName>
    </submittedName>
</protein>
<accession>A0A6N3CX80</accession>
<dbReference type="InterPro" id="IPR017871">
    <property type="entry name" value="ABC_transporter-like_CS"/>
</dbReference>
<dbReference type="PANTHER" id="PTHR19211:SF6">
    <property type="entry name" value="BLL7188 PROTEIN"/>
    <property type="match status" value="1"/>
</dbReference>
<dbReference type="GO" id="GO:0005524">
    <property type="term" value="F:ATP binding"/>
    <property type="evidence" value="ECO:0007669"/>
    <property type="project" value="UniProtKB-KW"/>
</dbReference>
<sequence>MQLALSRVTYTHPAAQDPILNNATIAFPQGWTGLLGDNGCGKSTLAKIACGLLKPDSGTVSGNLLAAYCPQEADEAPTILADFALDFGREARSLRKRLSLTDDMPWRWDELSFGERKKLQIACSLWQRPDVLAVDEPTNHLDCEARAQLTGLLASFTGVGILVSHDRELLDALASRCASFEASGPRGETHIVIRPGGYSQASSQAERERMTAIDERKRAKDHLARLSAEREQRAQEAARADARRSKRCLDPKDKSARAKIDLAIFTGQDGARGKLLRQMDGRMAAAQDRAAATFVPKRYDGSLFLNAEPSSRKTVLHIPAGRIPCGESELELPELFVGNTERIGIVGPNGVGKTTLLDHLRALLHLQAEHRDAHALTILDIPQEPSREQRSRILEEVRSLSPTDRGHVFSCVAQLNSEPNRIMEGAATSPGELRKLMIALGLLDAPALIIMDEPTNHLDLHSVEALERALAQFGGALLLVSHDHAFLRACTSITWKIEAGALTVTQH</sequence>
<gene>
    <name evidence="6" type="primary">yheS_3</name>
    <name evidence="6" type="ORF">CILFYP54_01038</name>
</gene>
<dbReference type="SMART" id="SM00382">
    <property type="entry name" value="AAA"/>
    <property type="match status" value="2"/>
</dbReference>
<dbReference type="InterPro" id="IPR050611">
    <property type="entry name" value="ABCF"/>
</dbReference>
<evidence type="ECO:0000256" key="2">
    <source>
        <dbReference type="ARBA" id="ARBA00022741"/>
    </source>
</evidence>
<dbReference type="Pfam" id="PF00005">
    <property type="entry name" value="ABC_tran"/>
    <property type="match status" value="2"/>
</dbReference>
<dbReference type="PROSITE" id="PS00211">
    <property type="entry name" value="ABC_TRANSPORTER_1"/>
    <property type="match status" value="1"/>
</dbReference>
<dbReference type="SUPFAM" id="SSF52540">
    <property type="entry name" value="P-loop containing nucleoside triphosphate hydrolases"/>
    <property type="match status" value="2"/>
</dbReference>
<dbReference type="RefSeq" id="WP_156849101.1">
    <property type="nucleotide sequence ID" value="NZ_CACRTN010000017.1"/>
</dbReference>
<evidence type="ECO:0000256" key="4">
    <source>
        <dbReference type="SAM" id="MobiDB-lite"/>
    </source>
</evidence>
<dbReference type="CDD" id="cd03221">
    <property type="entry name" value="ABCF_EF-3"/>
    <property type="match status" value="1"/>
</dbReference>
<evidence type="ECO:0000256" key="1">
    <source>
        <dbReference type="ARBA" id="ARBA00022737"/>
    </source>
</evidence>
<dbReference type="InterPro" id="IPR003439">
    <property type="entry name" value="ABC_transporter-like_ATP-bd"/>
</dbReference>
<organism evidence="6">
    <name type="scientific">Collinsella intestinalis</name>
    <dbReference type="NCBI Taxonomy" id="147207"/>
    <lineage>
        <taxon>Bacteria</taxon>
        <taxon>Bacillati</taxon>
        <taxon>Actinomycetota</taxon>
        <taxon>Coriobacteriia</taxon>
        <taxon>Coriobacteriales</taxon>
        <taxon>Coriobacteriaceae</taxon>
        <taxon>Collinsella</taxon>
    </lineage>
</organism>
<dbReference type="PANTHER" id="PTHR19211">
    <property type="entry name" value="ATP-BINDING TRANSPORT PROTEIN-RELATED"/>
    <property type="match status" value="1"/>
</dbReference>
<dbReference type="InterPro" id="IPR003593">
    <property type="entry name" value="AAA+_ATPase"/>
</dbReference>
<feature type="region of interest" description="Disordered" evidence="4">
    <location>
        <begin position="231"/>
        <end position="252"/>
    </location>
</feature>
<evidence type="ECO:0000313" key="6">
    <source>
        <dbReference type="EMBL" id="VYU20545.1"/>
    </source>
</evidence>
<dbReference type="GO" id="GO:0016887">
    <property type="term" value="F:ATP hydrolysis activity"/>
    <property type="evidence" value="ECO:0007669"/>
    <property type="project" value="InterPro"/>
</dbReference>
<proteinExistence type="predicted"/>
<keyword evidence="1" id="KW-0677">Repeat</keyword>
<dbReference type="PROSITE" id="PS50893">
    <property type="entry name" value="ABC_TRANSPORTER_2"/>
    <property type="match status" value="1"/>
</dbReference>
<name>A0A6N3CX80_9ACTN</name>
<evidence type="ECO:0000256" key="3">
    <source>
        <dbReference type="ARBA" id="ARBA00022840"/>
    </source>
</evidence>
<dbReference type="InterPro" id="IPR027417">
    <property type="entry name" value="P-loop_NTPase"/>
</dbReference>
<reference evidence="6" key="1">
    <citation type="submission" date="2019-11" db="EMBL/GenBank/DDBJ databases">
        <authorList>
            <person name="Feng L."/>
        </authorList>
    </citation>
    <scope>NUCLEOTIDE SEQUENCE</scope>
    <source>
        <strain evidence="6">CintestinalisLFYP54</strain>
    </source>
</reference>
<keyword evidence="3 6" id="KW-0067">ATP-binding</keyword>
<dbReference type="EMBL" id="CACRTN010000017">
    <property type="protein sequence ID" value="VYU20545.1"/>
    <property type="molecule type" value="Genomic_DNA"/>
</dbReference>
<evidence type="ECO:0000259" key="5">
    <source>
        <dbReference type="PROSITE" id="PS50893"/>
    </source>
</evidence>
<dbReference type="Gene3D" id="3.40.50.300">
    <property type="entry name" value="P-loop containing nucleotide triphosphate hydrolases"/>
    <property type="match status" value="2"/>
</dbReference>